<dbReference type="Proteomes" id="UP001222800">
    <property type="component" value="Chromosome"/>
</dbReference>
<dbReference type="PANTHER" id="PTHR42939:SF1">
    <property type="entry name" value="ABC TRANSPORTER ATP-BINDING PROTEIN ALBC-RELATED"/>
    <property type="match status" value="1"/>
</dbReference>
<dbReference type="Pfam" id="PF00005">
    <property type="entry name" value="ABC_tran"/>
    <property type="match status" value="1"/>
</dbReference>
<proteinExistence type="predicted"/>
<gene>
    <name evidence="5" type="ORF">P4S50_14130</name>
</gene>
<dbReference type="InterPro" id="IPR051782">
    <property type="entry name" value="ABC_Transporter_VariousFunc"/>
</dbReference>
<dbReference type="PANTHER" id="PTHR42939">
    <property type="entry name" value="ABC TRANSPORTER ATP-BINDING PROTEIN ALBC-RELATED"/>
    <property type="match status" value="1"/>
</dbReference>
<evidence type="ECO:0000256" key="2">
    <source>
        <dbReference type="ARBA" id="ARBA00022741"/>
    </source>
</evidence>
<keyword evidence="6" id="KW-1185">Reference proteome</keyword>
<evidence type="ECO:0000256" key="3">
    <source>
        <dbReference type="ARBA" id="ARBA00022840"/>
    </source>
</evidence>
<evidence type="ECO:0000259" key="4">
    <source>
        <dbReference type="PROSITE" id="PS50893"/>
    </source>
</evidence>
<dbReference type="PROSITE" id="PS50893">
    <property type="entry name" value="ABC_TRANSPORTER_2"/>
    <property type="match status" value="1"/>
</dbReference>
<feature type="domain" description="ABC transporter" evidence="4">
    <location>
        <begin position="2"/>
        <end position="227"/>
    </location>
</feature>
<evidence type="ECO:0000256" key="1">
    <source>
        <dbReference type="ARBA" id="ARBA00022448"/>
    </source>
</evidence>
<evidence type="ECO:0000313" key="5">
    <source>
        <dbReference type="EMBL" id="WFD09517.1"/>
    </source>
</evidence>
<sequence length="297" mass="34305">MIQIQNITKKIGNKMVLKDIELNIEKGSIFGLIGENGAGKTTLIKCLTGIYKVDVGSVKIDDEEVFENNKIKQKIGYVADQNNYFTYFKIEEIIEFYKRAYDKFSVERFERLNDIFKISKEKKIKDLSKGMKMQLSLMLNFSINPEVLILDEPTSGLDAVVKKKVIKILIDEVADNGTTVFISSHHLEEIERICDNIAIIENGEIKYVNSIENMKDSIKKLQVLFEEKAQDEIKTWDEVLCVESIGRITYIIVKDYSEELQLRLKDKGAKFIEEINLSLEDIFIYSVEEELENEKCI</sequence>
<keyword evidence="1" id="KW-0813">Transport</keyword>
<keyword evidence="2" id="KW-0547">Nucleotide-binding</keyword>
<dbReference type="InterPro" id="IPR027417">
    <property type="entry name" value="P-loop_NTPase"/>
</dbReference>
<organism evidence="5 6">
    <name type="scientific">Tepidibacter hydrothermalis</name>
    <dbReference type="NCBI Taxonomy" id="3036126"/>
    <lineage>
        <taxon>Bacteria</taxon>
        <taxon>Bacillati</taxon>
        <taxon>Bacillota</taxon>
        <taxon>Clostridia</taxon>
        <taxon>Peptostreptococcales</taxon>
        <taxon>Peptostreptococcaceae</taxon>
        <taxon>Tepidibacter</taxon>
    </lineage>
</organism>
<evidence type="ECO:0000313" key="6">
    <source>
        <dbReference type="Proteomes" id="UP001222800"/>
    </source>
</evidence>
<dbReference type="EMBL" id="CP120733">
    <property type="protein sequence ID" value="WFD09517.1"/>
    <property type="molecule type" value="Genomic_DNA"/>
</dbReference>
<dbReference type="SMART" id="SM00382">
    <property type="entry name" value="AAA"/>
    <property type="match status" value="1"/>
</dbReference>
<protein>
    <submittedName>
        <fullName evidence="5">ABC transporter ATP-binding protein</fullName>
    </submittedName>
</protein>
<dbReference type="CDD" id="cd03230">
    <property type="entry name" value="ABC_DR_subfamily_A"/>
    <property type="match status" value="1"/>
</dbReference>
<dbReference type="Gene3D" id="3.40.50.300">
    <property type="entry name" value="P-loop containing nucleotide triphosphate hydrolases"/>
    <property type="match status" value="1"/>
</dbReference>
<dbReference type="GO" id="GO:0005524">
    <property type="term" value="F:ATP binding"/>
    <property type="evidence" value="ECO:0007669"/>
    <property type="project" value="UniProtKB-KW"/>
</dbReference>
<dbReference type="InterPro" id="IPR003593">
    <property type="entry name" value="AAA+_ATPase"/>
</dbReference>
<dbReference type="InterPro" id="IPR003439">
    <property type="entry name" value="ABC_transporter-like_ATP-bd"/>
</dbReference>
<accession>A0ABY8E9F1</accession>
<keyword evidence="3 5" id="KW-0067">ATP-binding</keyword>
<name>A0ABY8E9F1_9FIRM</name>
<dbReference type="SUPFAM" id="SSF52540">
    <property type="entry name" value="P-loop containing nucleoside triphosphate hydrolases"/>
    <property type="match status" value="1"/>
</dbReference>
<dbReference type="RefSeq" id="WP_277731446.1">
    <property type="nucleotide sequence ID" value="NZ_CP120733.1"/>
</dbReference>
<reference evidence="5 6" key="1">
    <citation type="submission" date="2023-03" db="EMBL/GenBank/DDBJ databases">
        <title>Complete genome sequence of Tepidibacter sp. SWIR-1, isolated from a deep-sea hydrothermal vent.</title>
        <authorList>
            <person name="Li X."/>
        </authorList>
    </citation>
    <scope>NUCLEOTIDE SEQUENCE [LARGE SCALE GENOMIC DNA]</scope>
    <source>
        <strain evidence="5 6">SWIR-1</strain>
    </source>
</reference>